<evidence type="ECO:0000256" key="1">
    <source>
        <dbReference type="SAM" id="MobiDB-lite"/>
    </source>
</evidence>
<gene>
    <name evidence="2" type="ORF">CERSUDRAFT_88525</name>
</gene>
<feature type="compositionally biased region" description="Polar residues" evidence="1">
    <location>
        <begin position="1"/>
        <end position="23"/>
    </location>
</feature>
<evidence type="ECO:0000313" key="3">
    <source>
        <dbReference type="Proteomes" id="UP000016930"/>
    </source>
</evidence>
<organism evidence="2 3">
    <name type="scientific">Ceriporiopsis subvermispora (strain B)</name>
    <name type="common">White-rot fungus</name>
    <name type="synonym">Gelatoporia subvermispora</name>
    <dbReference type="NCBI Taxonomy" id="914234"/>
    <lineage>
        <taxon>Eukaryota</taxon>
        <taxon>Fungi</taxon>
        <taxon>Dikarya</taxon>
        <taxon>Basidiomycota</taxon>
        <taxon>Agaricomycotina</taxon>
        <taxon>Agaricomycetes</taxon>
        <taxon>Polyporales</taxon>
        <taxon>Gelatoporiaceae</taxon>
        <taxon>Gelatoporia</taxon>
    </lineage>
</organism>
<accession>M2QZD5</accession>
<protein>
    <submittedName>
        <fullName evidence="2">Uncharacterized protein</fullName>
    </submittedName>
</protein>
<dbReference type="AlphaFoldDB" id="M2QZD5"/>
<dbReference type="EMBL" id="KB445814">
    <property type="protein sequence ID" value="EMD31906.1"/>
    <property type="molecule type" value="Genomic_DNA"/>
</dbReference>
<keyword evidence="3" id="KW-1185">Reference proteome</keyword>
<evidence type="ECO:0000313" key="2">
    <source>
        <dbReference type="EMBL" id="EMD31906.1"/>
    </source>
</evidence>
<dbReference type="Proteomes" id="UP000016930">
    <property type="component" value="Unassembled WGS sequence"/>
</dbReference>
<dbReference type="OrthoDB" id="3247268at2759"/>
<proteinExistence type="predicted"/>
<feature type="region of interest" description="Disordered" evidence="1">
    <location>
        <begin position="1"/>
        <end position="74"/>
    </location>
</feature>
<dbReference type="HOGENOM" id="CLU_116380_0_0_1"/>
<feature type="region of interest" description="Disordered" evidence="1">
    <location>
        <begin position="131"/>
        <end position="168"/>
    </location>
</feature>
<sequence>MTTDPDQVSSTLSQLSLHSNGASETDDWDRTLNLGSTSSGQRAPLNFVLFPGGADQEDGAKTPRPRTGQDGLTETKRTLSELLRLHAEKDTNVTFSPEEASRVAEVLGQWINSESSPYESEDNFFARSHAQDDSVLGKRSSSAASVEAAGRSRGQSESVVNVSGGSQS</sequence>
<feature type="compositionally biased region" description="Polar residues" evidence="1">
    <location>
        <begin position="153"/>
        <end position="168"/>
    </location>
</feature>
<reference evidence="2 3" key="1">
    <citation type="journal article" date="2012" name="Proc. Natl. Acad. Sci. U.S.A.">
        <title>Comparative genomics of Ceriporiopsis subvermispora and Phanerochaete chrysosporium provide insight into selective ligninolysis.</title>
        <authorList>
            <person name="Fernandez-Fueyo E."/>
            <person name="Ruiz-Duenas F.J."/>
            <person name="Ferreira P."/>
            <person name="Floudas D."/>
            <person name="Hibbett D.S."/>
            <person name="Canessa P."/>
            <person name="Larrondo L.F."/>
            <person name="James T.Y."/>
            <person name="Seelenfreund D."/>
            <person name="Lobos S."/>
            <person name="Polanco R."/>
            <person name="Tello M."/>
            <person name="Honda Y."/>
            <person name="Watanabe T."/>
            <person name="Watanabe T."/>
            <person name="Ryu J.S."/>
            <person name="Kubicek C.P."/>
            <person name="Schmoll M."/>
            <person name="Gaskell J."/>
            <person name="Hammel K.E."/>
            <person name="St John F.J."/>
            <person name="Vanden Wymelenberg A."/>
            <person name="Sabat G."/>
            <person name="Splinter BonDurant S."/>
            <person name="Syed K."/>
            <person name="Yadav J.S."/>
            <person name="Doddapaneni H."/>
            <person name="Subramanian V."/>
            <person name="Lavin J.L."/>
            <person name="Oguiza J.A."/>
            <person name="Perez G."/>
            <person name="Pisabarro A.G."/>
            <person name="Ramirez L."/>
            <person name="Santoyo F."/>
            <person name="Master E."/>
            <person name="Coutinho P.M."/>
            <person name="Henrissat B."/>
            <person name="Lombard V."/>
            <person name="Magnuson J.K."/>
            <person name="Kuees U."/>
            <person name="Hori C."/>
            <person name="Igarashi K."/>
            <person name="Samejima M."/>
            <person name="Held B.W."/>
            <person name="Barry K.W."/>
            <person name="LaButti K.M."/>
            <person name="Lapidus A."/>
            <person name="Lindquist E.A."/>
            <person name="Lucas S.M."/>
            <person name="Riley R."/>
            <person name="Salamov A.A."/>
            <person name="Hoffmeister D."/>
            <person name="Schwenk D."/>
            <person name="Hadar Y."/>
            <person name="Yarden O."/>
            <person name="de Vries R.P."/>
            <person name="Wiebenga A."/>
            <person name="Stenlid J."/>
            <person name="Eastwood D."/>
            <person name="Grigoriev I.V."/>
            <person name="Berka R.M."/>
            <person name="Blanchette R.A."/>
            <person name="Kersten P."/>
            <person name="Martinez A.T."/>
            <person name="Vicuna R."/>
            <person name="Cullen D."/>
        </authorList>
    </citation>
    <scope>NUCLEOTIDE SEQUENCE [LARGE SCALE GENOMIC DNA]</scope>
    <source>
        <strain evidence="2 3">B</strain>
    </source>
</reference>
<name>M2QZD5_CERS8</name>